<dbReference type="InterPro" id="IPR001650">
    <property type="entry name" value="Helicase_C-like"/>
</dbReference>
<feature type="region of interest" description="Disordered" evidence="2">
    <location>
        <begin position="1"/>
        <end position="24"/>
    </location>
</feature>
<dbReference type="Pfam" id="PF13091">
    <property type="entry name" value="PLDc_2"/>
    <property type="match status" value="1"/>
</dbReference>
<feature type="domain" description="Helicase C-terminal" evidence="4">
    <location>
        <begin position="688"/>
        <end position="878"/>
    </location>
</feature>
<name>D5RPP9_9PROT</name>
<dbReference type="SMART" id="SM00487">
    <property type="entry name" value="DEXDc"/>
    <property type="match status" value="1"/>
</dbReference>
<dbReference type="PROSITE" id="PS00690">
    <property type="entry name" value="DEAH_ATP_HELICASE"/>
    <property type="match status" value="1"/>
</dbReference>
<feature type="domain" description="Helicase ATP-binding" evidence="3">
    <location>
        <begin position="288"/>
        <end position="444"/>
    </location>
</feature>
<dbReference type="PROSITE" id="PS51194">
    <property type="entry name" value="HELICASE_CTER"/>
    <property type="match status" value="1"/>
</dbReference>
<dbReference type="CDD" id="cd09178">
    <property type="entry name" value="PLDc_N_Snf2_like"/>
    <property type="match status" value="1"/>
</dbReference>
<dbReference type="Proteomes" id="UP000005324">
    <property type="component" value="Unassembled WGS sequence"/>
</dbReference>
<accession>D5RPP9</accession>
<proteinExistence type="predicted"/>
<dbReference type="InterPro" id="IPR014001">
    <property type="entry name" value="Helicase_ATP-bd"/>
</dbReference>
<dbReference type="Gene3D" id="3.40.50.10810">
    <property type="entry name" value="Tandem AAA-ATPase domain"/>
    <property type="match status" value="1"/>
</dbReference>
<dbReference type="InterPro" id="IPR025202">
    <property type="entry name" value="PLD-like_dom"/>
</dbReference>
<comment type="caution">
    <text evidence="5">The sequence shown here is derived from an EMBL/GenBank/DDBJ whole genome shotgun (WGS) entry which is preliminary data.</text>
</comment>
<dbReference type="InterPro" id="IPR002464">
    <property type="entry name" value="DNA/RNA_helicase_DEAH_CS"/>
</dbReference>
<dbReference type="GO" id="GO:0016787">
    <property type="term" value="F:hydrolase activity"/>
    <property type="evidence" value="ECO:0007669"/>
    <property type="project" value="UniProtKB-KW"/>
</dbReference>
<dbReference type="SMART" id="SM00490">
    <property type="entry name" value="HELICc"/>
    <property type="match status" value="1"/>
</dbReference>
<gene>
    <name evidence="5" type="ORF">HMPREF0731_3061</name>
</gene>
<dbReference type="InterPro" id="IPR049730">
    <property type="entry name" value="SNF2/RAD54-like_C"/>
</dbReference>
<organism evidence="5 6">
    <name type="scientific">Pseudoroseomonas cervicalis ATCC 49957</name>
    <dbReference type="NCBI Taxonomy" id="525371"/>
    <lineage>
        <taxon>Bacteria</taxon>
        <taxon>Pseudomonadati</taxon>
        <taxon>Pseudomonadota</taxon>
        <taxon>Alphaproteobacteria</taxon>
        <taxon>Acetobacterales</taxon>
        <taxon>Roseomonadaceae</taxon>
        <taxon>Roseomonas</taxon>
    </lineage>
</organism>
<dbReference type="Gene3D" id="3.30.870.10">
    <property type="entry name" value="Endonuclease Chain A"/>
    <property type="match status" value="1"/>
</dbReference>
<dbReference type="InterPro" id="IPR027417">
    <property type="entry name" value="P-loop_NTPase"/>
</dbReference>
<dbReference type="Pfam" id="PF00176">
    <property type="entry name" value="SNF2-rel_dom"/>
    <property type="match status" value="1"/>
</dbReference>
<keyword evidence="5" id="KW-0547">Nucleotide-binding</keyword>
<keyword evidence="5" id="KW-0067">ATP-binding</keyword>
<dbReference type="Pfam" id="PF00271">
    <property type="entry name" value="Helicase_C"/>
    <property type="match status" value="1"/>
</dbReference>
<evidence type="ECO:0000313" key="6">
    <source>
        <dbReference type="Proteomes" id="UP000005324"/>
    </source>
</evidence>
<dbReference type="SUPFAM" id="SSF52540">
    <property type="entry name" value="P-loop containing nucleoside triphosphate hydrolases"/>
    <property type="match status" value="1"/>
</dbReference>
<dbReference type="InterPro" id="IPR000330">
    <property type="entry name" value="SNF2_N"/>
</dbReference>
<sequence length="1139" mass="126628">MGGLERPPRPHRRDPAGARMSKPEFITNQDGNTLLAALKAAIPDAPTRAAPAAADASPALTEISIATAFMSPAGFGAIAERLEQAGRVRLLIGAEPEPEALRLARGHLRKPGDPPQAAFERREVAEGLKLLEAGLRAERDRQPFSAEARRHLRRMAAMLRAGTLETRRYERAFLHAKATLLDGPDPGLIAGSSNLTRAGLTTNLELNLGRWDPALFSQAKAWFDALWDEGVPFDLAAIFDEPEGEFPPWLIFMRILWQLYGEELEQEREEQGDIPLTAFQLHGVWRARRILKDFGGVIVADEVGLGKTFIGGAILEACAKNRQRALLVCPAALRTNWEKFLEAHNIGRFVQMVSYDQLARDRQLRDPQLRPDSVGQHLNFELDEYALVVVDEAHNYRNPDSPYRAAALRRLLFGQRKDVVLLTATPVNNSLWDLFHLQRFFIRQDSRLAQRGIISIRDRFKAAAKQDPANLSPDFLYPIIDAITVKRTRGFVKKFYAGDTIRGPDGVMRPIMFPKAVAITVRYHLDGLAPGLFDAVVHALDPVNGGNVLSFARYAPSAYLLEEDEDREEAAETAAGLLRSGLLKRFESSAHAFRLSLARMVREHDLFLEALAKGKVITTAFLRELSADEEAFEDLLGSSGEARDAADYDAKALREAVERDREILRDLAARMDEVTDDADPKLAAVVEELARIAAQAKSDAATDAEEQRNRKVLVFSYFADTVAWLRQALEARIATDKRLKGFRGRIVAVAGGGLESEEANRNQAVWGFAPESSDPPPGQEDLYDLLITTDVLAEGMNLQQCRHILNYDLPWNPMRLVQRHGRVDRIGSLHPRIFLRTVFPADRLDALLALEARILRKLTQAAKSIGVSTLPVDGGEAGEQVFAETRAEIEKLAAEDPTLFEQGGTAAAAQTGEEYRQRLRAALDGDRKAITGLPGRAGSGMRKGKRSGILFCAEVELADERRTFLRFVPAKPDWQQPDAAAAIERETGTCLRLIDCAEDTPRHMPDALNDGVFAFWDLALSDILTEWDSLSDPANLQPQVRRLNRQVAEFIRAHPPHDMEADKLTKALDVLEAPWPLREEALLREQFRDRSGPPAARSLRLVEWILATGLERFEPPSPLPPISDADVRLVCWMAVEAEA</sequence>
<dbReference type="SUPFAM" id="SSF56024">
    <property type="entry name" value="Phospholipase D/nuclease"/>
    <property type="match status" value="1"/>
</dbReference>
<dbReference type="CDD" id="cd18793">
    <property type="entry name" value="SF2_C_SNF"/>
    <property type="match status" value="1"/>
</dbReference>
<evidence type="ECO:0000256" key="1">
    <source>
        <dbReference type="ARBA" id="ARBA00022801"/>
    </source>
</evidence>
<dbReference type="PANTHER" id="PTHR45766">
    <property type="entry name" value="DNA ANNEALING HELICASE AND ENDONUCLEASE ZRANB3 FAMILY MEMBER"/>
    <property type="match status" value="1"/>
</dbReference>
<dbReference type="InterPro" id="IPR038718">
    <property type="entry name" value="SNF2-like_sf"/>
</dbReference>
<evidence type="ECO:0000313" key="5">
    <source>
        <dbReference type="EMBL" id="EFH10720.1"/>
    </source>
</evidence>
<keyword evidence="1" id="KW-0378">Hydrolase</keyword>
<keyword evidence="6" id="KW-1185">Reference proteome</keyword>
<keyword evidence="5" id="KW-0347">Helicase</keyword>
<dbReference type="GO" id="GO:0005524">
    <property type="term" value="F:ATP binding"/>
    <property type="evidence" value="ECO:0007669"/>
    <property type="project" value="InterPro"/>
</dbReference>
<dbReference type="Gene3D" id="3.40.50.300">
    <property type="entry name" value="P-loop containing nucleotide triphosphate hydrolases"/>
    <property type="match status" value="1"/>
</dbReference>
<reference evidence="5 6" key="1">
    <citation type="submission" date="2010-04" db="EMBL/GenBank/DDBJ databases">
        <authorList>
            <person name="Qin X."/>
            <person name="Bachman B."/>
            <person name="Battles P."/>
            <person name="Bell A."/>
            <person name="Bess C."/>
            <person name="Bickham C."/>
            <person name="Chaboub L."/>
            <person name="Chen D."/>
            <person name="Coyle M."/>
            <person name="Deiros D.R."/>
            <person name="Dinh H."/>
            <person name="Forbes L."/>
            <person name="Fowler G."/>
            <person name="Francisco L."/>
            <person name="Fu Q."/>
            <person name="Gubbala S."/>
            <person name="Hale W."/>
            <person name="Han Y."/>
            <person name="Hemphill L."/>
            <person name="Highlander S.K."/>
            <person name="Hirani K."/>
            <person name="Hogues M."/>
            <person name="Jackson L."/>
            <person name="Jakkamsetti A."/>
            <person name="Javaid M."/>
            <person name="Jiang H."/>
            <person name="Korchina V."/>
            <person name="Kovar C."/>
            <person name="Lara F."/>
            <person name="Lee S."/>
            <person name="Mata R."/>
            <person name="Mathew T."/>
            <person name="Moen C."/>
            <person name="Morales K."/>
            <person name="Munidasa M."/>
            <person name="Nazareth L."/>
            <person name="Ngo R."/>
            <person name="Nguyen L."/>
            <person name="Okwuonu G."/>
            <person name="Ongeri F."/>
            <person name="Patil S."/>
            <person name="Petrosino J."/>
            <person name="Pham C."/>
            <person name="Pham P."/>
            <person name="Pu L.-L."/>
            <person name="Puazo M."/>
            <person name="Raj R."/>
            <person name="Reid J."/>
            <person name="Rouhana J."/>
            <person name="Saada N."/>
            <person name="Shang Y."/>
            <person name="Simmons D."/>
            <person name="Thornton R."/>
            <person name="Warren J."/>
            <person name="Weissenberger G."/>
            <person name="Zhang J."/>
            <person name="Zhang L."/>
            <person name="Zhou C."/>
            <person name="Zhu D."/>
            <person name="Muzny D."/>
            <person name="Worley K."/>
            <person name="Gibbs R."/>
        </authorList>
    </citation>
    <scope>NUCLEOTIDE SEQUENCE [LARGE SCALE GENOMIC DNA]</scope>
    <source>
        <strain evidence="5 6">ATCC 49957</strain>
    </source>
</reference>
<dbReference type="AlphaFoldDB" id="D5RPP9"/>
<evidence type="ECO:0000259" key="3">
    <source>
        <dbReference type="PROSITE" id="PS51192"/>
    </source>
</evidence>
<evidence type="ECO:0000259" key="4">
    <source>
        <dbReference type="PROSITE" id="PS51194"/>
    </source>
</evidence>
<protein>
    <submittedName>
        <fullName evidence="5">Helicase C-terminal domain protein</fullName>
    </submittedName>
</protein>
<evidence type="ECO:0000256" key="2">
    <source>
        <dbReference type="SAM" id="MobiDB-lite"/>
    </source>
</evidence>
<dbReference type="HOGENOM" id="CLU_008466_0_0_5"/>
<dbReference type="EMBL" id="ADVL01000639">
    <property type="protein sequence ID" value="EFH10720.1"/>
    <property type="molecule type" value="Genomic_DNA"/>
</dbReference>
<dbReference type="PANTHER" id="PTHR45766:SF6">
    <property type="entry name" value="SWI_SNF-RELATED MATRIX-ASSOCIATED ACTIN-DEPENDENT REGULATOR OF CHROMATIN SUBFAMILY A-LIKE PROTEIN 1"/>
    <property type="match status" value="1"/>
</dbReference>
<dbReference type="GO" id="GO:0004386">
    <property type="term" value="F:helicase activity"/>
    <property type="evidence" value="ECO:0007669"/>
    <property type="project" value="UniProtKB-KW"/>
</dbReference>
<dbReference type="PROSITE" id="PS51192">
    <property type="entry name" value="HELICASE_ATP_BIND_1"/>
    <property type="match status" value="1"/>
</dbReference>